<proteinExistence type="predicted"/>
<dbReference type="EMBL" id="CP155447">
    <property type="protein sequence ID" value="XBH07141.1"/>
    <property type="molecule type" value="Genomic_DNA"/>
</dbReference>
<dbReference type="InterPro" id="IPR036390">
    <property type="entry name" value="WH_DNA-bd_sf"/>
</dbReference>
<dbReference type="SUPFAM" id="SSF46785">
    <property type="entry name" value="Winged helix' DNA-binding domain"/>
    <property type="match status" value="1"/>
</dbReference>
<dbReference type="RefSeq" id="WP_406699985.1">
    <property type="nucleotide sequence ID" value="NZ_CP155447.1"/>
</dbReference>
<gene>
    <name evidence="2" type="ORF">V5E97_14180</name>
</gene>
<dbReference type="InterPro" id="IPR000835">
    <property type="entry name" value="HTH_MarR-typ"/>
</dbReference>
<name>A0AAU7CR66_9BACT</name>
<protein>
    <submittedName>
        <fullName evidence="2">MarR family transcriptional regulator</fullName>
    </submittedName>
</protein>
<evidence type="ECO:0000259" key="1">
    <source>
        <dbReference type="Pfam" id="PF12802"/>
    </source>
</evidence>
<reference evidence="2" key="1">
    <citation type="submission" date="2024-05" db="EMBL/GenBank/DDBJ databases">
        <title>Planctomycetes of the genus Singulisphaera possess chitinolytic capabilities.</title>
        <authorList>
            <person name="Ivanova A."/>
        </authorList>
    </citation>
    <scope>NUCLEOTIDE SEQUENCE</scope>
    <source>
        <strain evidence="2">Ch08T</strain>
    </source>
</reference>
<dbReference type="InterPro" id="IPR000485">
    <property type="entry name" value="AsnC-type_HTH_dom"/>
</dbReference>
<sequence>MIEAADRSLLDSIRRHGPLTVAEMAARQGVTPTAIRNRLTRLLGSGMVERRLEHGGRGRPSHVYEASVEAHKRLGQNYADLAVVLWDEMMRTVEDRKLRRFLFGRITERLAELYRTQVTGEGWEGRLVQLGTILHDRGIETEVTLAEGGQNSVLKQHSCPYYELAAVDRAVCAMERKMFEKIVGRGLRLSQCRLDGHRSCDFEAKPEILAAAAQAL</sequence>
<dbReference type="PRINTS" id="PR00033">
    <property type="entry name" value="HTHASNC"/>
</dbReference>
<dbReference type="GO" id="GO:0003700">
    <property type="term" value="F:DNA-binding transcription factor activity"/>
    <property type="evidence" value="ECO:0007669"/>
    <property type="project" value="InterPro"/>
</dbReference>
<dbReference type="Pfam" id="PF12802">
    <property type="entry name" value="MarR_2"/>
    <property type="match status" value="1"/>
</dbReference>
<evidence type="ECO:0000313" key="2">
    <source>
        <dbReference type="EMBL" id="XBH07141.1"/>
    </source>
</evidence>
<dbReference type="AlphaFoldDB" id="A0AAU7CR66"/>
<dbReference type="GO" id="GO:0043565">
    <property type="term" value="F:sequence-specific DNA binding"/>
    <property type="evidence" value="ECO:0007669"/>
    <property type="project" value="InterPro"/>
</dbReference>
<dbReference type="Gene3D" id="1.10.10.10">
    <property type="entry name" value="Winged helix-like DNA-binding domain superfamily/Winged helix DNA-binding domain"/>
    <property type="match status" value="1"/>
</dbReference>
<feature type="domain" description="HTH marR-type" evidence="1">
    <location>
        <begin position="8"/>
        <end position="57"/>
    </location>
</feature>
<organism evidence="2">
    <name type="scientific">Singulisphaera sp. Ch08</name>
    <dbReference type="NCBI Taxonomy" id="3120278"/>
    <lineage>
        <taxon>Bacteria</taxon>
        <taxon>Pseudomonadati</taxon>
        <taxon>Planctomycetota</taxon>
        <taxon>Planctomycetia</taxon>
        <taxon>Isosphaerales</taxon>
        <taxon>Isosphaeraceae</taxon>
        <taxon>Singulisphaera</taxon>
    </lineage>
</organism>
<dbReference type="InterPro" id="IPR036388">
    <property type="entry name" value="WH-like_DNA-bd_sf"/>
</dbReference>
<accession>A0AAU7CR66</accession>